<protein>
    <submittedName>
        <fullName evidence="1">Cupin</fullName>
    </submittedName>
</protein>
<accession>A0A6G9Z987</accession>
<dbReference type="EMBL" id="CP046173">
    <property type="protein sequence ID" value="QIS22098.1"/>
    <property type="molecule type" value="Genomic_DNA"/>
</dbReference>
<dbReference type="AlphaFoldDB" id="A0A6G9Z987"/>
<proteinExistence type="predicted"/>
<dbReference type="RefSeq" id="WP_167489495.1">
    <property type="nucleotide sequence ID" value="NZ_CP046173.1"/>
</dbReference>
<sequence>MAYAIADADAIAASPGAHPAGSRFDRDVGQVLGVSAFGIFQIDLPPNEETVRHDHREDGVEDVYAVVRGSGSVVIDDREISVRPGQFIAVTAESARQVRAGREGLTFIAACAPPR</sequence>
<reference evidence="1 2" key="1">
    <citation type="journal article" date="2019" name="ACS Chem. Biol.">
        <title>Identification and Mobilization of a Cryptic Antibiotic Biosynthesis Gene Locus from a Human-Pathogenic Nocardia Isolate.</title>
        <authorList>
            <person name="Herisse M."/>
            <person name="Ishida K."/>
            <person name="Porter J.L."/>
            <person name="Howden B."/>
            <person name="Hertweck C."/>
            <person name="Stinear T.P."/>
            <person name="Pidot S.J."/>
        </authorList>
    </citation>
    <scope>NUCLEOTIDE SEQUENCE [LARGE SCALE GENOMIC DNA]</scope>
    <source>
        <strain evidence="1 2">AUSMDU00012715</strain>
    </source>
</reference>
<name>A0A6G9Z987_9NOCA</name>
<gene>
    <name evidence="1" type="ORF">F6W96_30890</name>
</gene>
<evidence type="ECO:0000313" key="1">
    <source>
        <dbReference type="EMBL" id="QIS22098.1"/>
    </source>
</evidence>
<dbReference type="InterPro" id="IPR014710">
    <property type="entry name" value="RmlC-like_jellyroll"/>
</dbReference>
<dbReference type="SUPFAM" id="SSF51182">
    <property type="entry name" value="RmlC-like cupins"/>
    <property type="match status" value="1"/>
</dbReference>
<dbReference type="InterPro" id="IPR011051">
    <property type="entry name" value="RmlC_Cupin_sf"/>
</dbReference>
<dbReference type="Gene3D" id="2.60.120.10">
    <property type="entry name" value="Jelly Rolls"/>
    <property type="match status" value="1"/>
</dbReference>
<evidence type="ECO:0000313" key="2">
    <source>
        <dbReference type="Proteomes" id="UP000500953"/>
    </source>
</evidence>
<organism evidence="1 2">
    <name type="scientific">Nocardia terpenica</name>
    <dbReference type="NCBI Taxonomy" id="455432"/>
    <lineage>
        <taxon>Bacteria</taxon>
        <taxon>Bacillati</taxon>
        <taxon>Actinomycetota</taxon>
        <taxon>Actinomycetes</taxon>
        <taxon>Mycobacteriales</taxon>
        <taxon>Nocardiaceae</taxon>
        <taxon>Nocardia</taxon>
    </lineage>
</organism>
<dbReference type="Proteomes" id="UP000500953">
    <property type="component" value="Chromosome"/>
</dbReference>